<protein>
    <submittedName>
        <fullName evidence="7">DUF92 domain-containing protein</fullName>
    </submittedName>
</protein>
<dbReference type="RefSeq" id="WP_133233171.1">
    <property type="nucleotide sequence ID" value="NZ_SOZE01000020.1"/>
</dbReference>
<evidence type="ECO:0000256" key="4">
    <source>
        <dbReference type="ARBA" id="ARBA00022989"/>
    </source>
</evidence>
<reference evidence="7 8" key="1">
    <citation type="journal article" date="2017" name="Int. J. Syst. Evol. Microbiol.">
        <title>Mucilaginibacterpsychrotolerans sp. nov., isolated from peatlands.</title>
        <authorList>
            <person name="Deng Y."/>
            <person name="Shen L."/>
            <person name="Xu B."/>
            <person name="Liu Y."/>
            <person name="Gu Z."/>
            <person name="Liu H."/>
            <person name="Zhou Y."/>
        </authorList>
    </citation>
    <scope>NUCLEOTIDE SEQUENCE [LARGE SCALE GENOMIC DNA]</scope>
    <source>
        <strain evidence="7 8">NH7-4</strain>
    </source>
</reference>
<dbReference type="PANTHER" id="PTHR13353">
    <property type="entry name" value="TRANSMEMBRANE PROTEIN 19"/>
    <property type="match status" value="1"/>
</dbReference>
<dbReference type="Pfam" id="PF01940">
    <property type="entry name" value="DUF92"/>
    <property type="match status" value="1"/>
</dbReference>
<proteinExistence type="inferred from homology"/>
<evidence type="ECO:0000256" key="1">
    <source>
        <dbReference type="ARBA" id="ARBA00004141"/>
    </source>
</evidence>
<feature type="transmembrane region" description="Helical" evidence="6">
    <location>
        <begin position="180"/>
        <end position="200"/>
    </location>
</feature>
<evidence type="ECO:0000256" key="5">
    <source>
        <dbReference type="ARBA" id="ARBA00023136"/>
    </source>
</evidence>
<dbReference type="Proteomes" id="UP000297540">
    <property type="component" value="Unassembled WGS sequence"/>
</dbReference>
<keyword evidence="5 6" id="KW-0472">Membrane</keyword>
<sequence length="231" mass="24428">MPIANIVFCAILPLVLLIVYKLRKLTLKGTLTGGLIAIAIFIGAGAMGVALLATFFVLATLATAWKKITKGKTHPQIRNVAQVLANGGLAALLAVLIFIMPAYGNLLAILLAAALSSATADTLSSELGVVYGRRHYHIITFKPDERGRDGVISLEGTLIGVAGSTAIATVYALFYGWGNSFWVIIIAGTAGNLFDSVLGATLERRGYLKNDAVNFLNTLFAALIAWVLLLI</sequence>
<keyword evidence="8" id="KW-1185">Reference proteome</keyword>
<accession>A0A4Y8SB10</accession>
<keyword evidence="4 6" id="KW-1133">Transmembrane helix</keyword>
<evidence type="ECO:0000256" key="6">
    <source>
        <dbReference type="SAM" id="Phobius"/>
    </source>
</evidence>
<name>A0A4Y8SB10_9SPHI</name>
<comment type="subcellular location">
    <subcellularLocation>
        <location evidence="1">Membrane</location>
        <topology evidence="1">Multi-pass membrane protein</topology>
    </subcellularLocation>
</comment>
<dbReference type="PANTHER" id="PTHR13353:SF5">
    <property type="entry name" value="TRANSMEMBRANE PROTEIN 19"/>
    <property type="match status" value="1"/>
</dbReference>
<evidence type="ECO:0000256" key="3">
    <source>
        <dbReference type="ARBA" id="ARBA00022692"/>
    </source>
</evidence>
<feature type="transmembrane region" description="Helical" evidence="6">
    <location>
        <begin position="31"/>
        <end position="62"/>
    </location>
</feature>
<dbReference type="OrthoDB" id="9770047at2"/>
<comment type="caution">
    <text evidence="7">The sequence shown here is derived from an EMBL/GenBank/DDBJ whole genome shotgun (WGS) entry which is preliminary data.</text>
</comment>
<comment type="similarity">
    <text evidence="2">Belongs to the TMEM19 family.</text>
</comment>
<keyword evidence="3 6" id="KW-0812">Transmembrane</keyword>
<feature type="transmembrane region" description="Helical" evidence="6">
    <location>
        <begin position="109"/>
        <end position="131"/>
    </location>
</feature>
<dbReference type="EMBL" id="SOZE01000020">
    <property type="protein sequence ID" value="TFF35634.1"/>
    <property type="molecule type" value="Genomic_DNA"/>
</dbReference>
<organism evidence="7 8">
    <name type="scientific">Mucilaginibacter psychrotolerans</name>
    <dbReference type="NCBI Taxonomy" id="1524096"/>
    <lineage>
        <taxon>Bacteria</taxon>
        <taxon>Pseudomonadati</taxon>
        <taxon>Bacteroidota</taxon>
        <taxon>Sphingobacteriia</taxon>
        <taxon>Sphingobacteriales</taxon>
        <taxon>Sphingobacteriaceae</taxon>
        <taxon>Mucilaginibacter</taxon>
    </lineage>
</organism>
<evidence type="ECO:0000313" key="8">
    <source>
        <dbReference type="Proteomes" id="UP000297540"/>
    </source>
</evidence>
<evidence type="ECO:0000313" key="7">
    <source>
        <dbReference type="EMBL" id="TFF35634.1"/>
    </source>
</evidence>
<dbReference type="GO" id="GO:0016020">
    <property type="term" value="C:membrane"/>
    <property type="evidence" value="ECO:0007669"/>
    <property type="project" value="UniProtKB-SubCell"/>
</dbReference>
<evidence type="ECO:0000256" key="2">
    <source>
        <dbReference type="ARBA" id="ARBA00009012"/>
    </source>
</evidence>
<dbReference type="AlphaFoldDB" id="A0A4Y8SB10"/>
<feature type="transmembrane region" description="Helical" evidence="6">
    <location>
        <begin position="212"/>
        <end position="229"/>
    </location>
</feature>
<dbReference type="InterPro" id="IPR002794">
    <property type="entry name" value="DUF92_TMEM19"/>
</dbReference>
<gene>
    <name evidence="7" type="ORF">E2R66_18170</name>
</gene>
<feature type="transmembrane region" description="Helical" evidence="6">
    <location>
        <begin position="152"/>
        <end position="174"/>
    </location>
</feature>
<feature type="transmembrane region" description="Helical" evidence="6">
    <location>
        <begin position="83"/>
        <end position="103"/>
    </location>
</feature>